<gene>
    <name evidence="2" type="ORF">BRW65_01185</name>
</gene>
<keyword evidence="3" id="KW-1185">Reference proteome</keyword>
<organism evidence="2 3">
    <name type="scientific">Mycobacterium paraffinicum</name>
    <dbReference type="NCBI Taxonomy" id="53378"/>
    <lineage>
        <taxon>Bacteria</taxon>
        <taxon>Bacillati</taxon>
        <taxon>Actinomycetota</taxon>
        <taxon>Actinomycetes</taxon>
        <taxon>Mycobacteriales</taxon>
        <taxon>Mycobacteriaceae</taxon>
        <taxon>Mycobacterium</taxon>
    </lineage>
</organism>
<comment type="caution">
    <text evidence="2">The sequence shown here is derived from an EMBL/GenBank/DDBJ whole genome shotgun (WGS) entry which is preliminary data.</text>
</comment>
<feature type="transmembrane region" description="Helical" evidence="1">
    <location>
        <begin position="12"/>
        <end position="32"/>
    </location>
</feature>
<keyword evidence="1" id="KW-1133">Transmembrane helix</keyword>
<name>A0A1Q4I305_9MYCO</name>
<dbReference type="RefSeq" id="WP_073870947.1">
    <property type="nucleotide sequence ID" value="NZ_MPNT01000001.1"/>
</dbReference>
<dbReference type="OrthoDB" id="4367361at2"/>
<sequence>MHVSAETETRRLTIIGAVVAGVLAVTAGLVIADPFRGQPADQLSIAIDTPYIAQGVIEGTPVVMHGVEIGRVSGITSVPGGRIRVVADLEKTPVAGLTDTMQIDFRPINYFGVSGINIAPGVGGRALHNGVLISAVPKGNYTLQAMLTRFGELSNNVITPRFVSVVDRITRYTDALNPFIETVFIATNTLAEVQTVPTRRLLANATGISVTLPGLLNAITDSGDAVTHGDNNWMHEGMGDLSDRQWYKEWGVPHWNAIVDGIFGSVGKVESSHVGDLLPLINGFQSIINTASPLLRPEGVGDTLVELRRRFEALYGGTPEQRALQVRIVLDKLPGIAAPIDALGGPS</sequence>
<proteinExistence type="predicted"/>
<dbReference type="STRING" id="53378.BRW65_01185"/>
<evidence type="ECO:0000313" key="2">
    <source>
        <dbReference type="EMBL" id="OJZ76359.1"/>
    </source>
</evidence>
<accession>A0A1Q4I305</accession>
<evidence type="ECO:0000256" key="1">
    <source>
        <dbReference type="SAM" id="Phobius"/>
    </source>
</evidence>
<evidence type="ECO:0000313" key="3">
    <source>
        <dbReference type="Proteomes" id="UP000186438"/>
    </source>
</evidence>
<dbReference type="EMBL" id="MPNT01000001">
    <property type="protein sequence ID" value="OJZ76359.1"/>
    <property type="molecule type" value="Genomic_DNA"/>
</dbReference>
<reference evidence="2 3" key="1">
    <citation type="submission" date="2016-11" db="EMBL/GenBank/DDBJ databases">
        <title>Genome sequences of unsequenced Mycobacteria.</title>
        <authorList>
            <person name="Greninger A.L."/>
            <person name="Fang F."/>
            <person name="Jerome K.R."/>
        </authorList>
    </citation>
    <scope>NUCLEOTIDE SEQUENCE [LARGE SCALE GENOMIC DNA]</scope>
    <source>
        <strain evidence="2 3">M11</strain>
    </source>
</reference>
<keyword evidence="1" id="KW-0812">Transmembrane</keyword>
<dbReference type="Proteomes" id="UP000186438">
    <property type="component" value="Unassembled WGS sequence"/>
</dbReference>
<dbReference type="AlphaFoldDB" id="A0A1Q4I305"/>
<protein>
    <submittedName>
        <fullName evidence="2">Uncharacterized protein</fullName>
    </submittedName>
</protein>
<keyword evidence="1" id="KW-0472">Membrane</keyword>